<evidence type="ECO:0000313" key="2">
    <source>
        <dbReference type="Proteomes" id="UP000024842"/>
    </source>
</evidence>
<proteinExistence type="predicted"/>
<protein>
    <recommendedName>
        <fullName evidence="3">Transposase DDE domain-containing protein</fullName>
    </recommendedName>
</protein>
<reference evidence="1 2" key="1">
    <citation type="journal article" date="2014" name="FEMS Microbiol. Lett.">
        <title>Draft genome sequences of three Holospora species (Holospora obtusa, Holospora undulata, and Holospora elegans), endonuclear symbiotic bacteria of the ciliate Paramecium caudatum.</title>
        <authorList>
            <person name="Dohra H."/>
            <person name="Tanaka K."/>
            <person name="Suzuki T."/>
            <person name="Fujishima M."/>
            <person name="Suzuki H."/>
        </authorList>
    </citation>
    <scope>NUCLEOTIDE SEQUENCE [LARGE SCALE GENOMIC DNA]</scope>
    <source>
        <strain evidence="1 2">E1</strain>
    </source>
</reference>
<accession>A0A023DYQ3</accession>
<dbReference type="RefSeq" id="WP_035545372.1">
    <property type="nucleotide sequence ID" value="NZ_BAUP01000122.1"/>
</dbReference>
<sequence length="105" mass="11983">MGGRKKIRKRHSVVDRQGNLLHTRFIRPMTQVLGAEFLRKRCKKSYIKGSVADSGYRTPMDEFVRTLLNKTIAISKRISQGWAILAKALDCRKNICMAKSFSKGI</sequence>
<comment type="caution">
    <text evidence="1">The sequence shown here is derived from an EMBL/GenBank/DDBJ whole genome shotgun (WGS) entry which is preliminary data.</text>
</comment>
<evidence type="ECO:0008006" key="3">
    <source>
        <dbReference type="Google" id="ProtNLM"/>
    </source>
</evidence>
<keyword evidence="2" id="KW-1185">Reference proteome</keyword>
<dbReference type="AlphaFoldDB" id="A0A023DYQ3"/>
<organism evidence="1 2">
    <name type="scientific">Holospora elegans E1</name>
    <dbReference type="NCBI Taxonomy" id="1427503"/>
    <lineage>
        <taxon>Bacteria</taxon>
        <taxon>Pseudomonadati</taxon>
        <taxon>Pseudomonadota</taxon>
        <taxon>Alphaproteobacteria</taxon>
        <taxon>Holosporales</taxon>
        <taxon>Holosporaceae</taxon>
        <taxon>Holospora</taxon>
    </lineage>
</organism>
<evidence type="ECO:0000313" key="1">
    <source>
        <dbReference type="EMBL" id="GAJ46629.1"/>
    </source>
</evidence>
<dbReference type="EMBL" id="BAUP01000122">
    <property type="protein sequence ID" value="GAJ46629.1"/>
    <property type="molecule type" value="Genomic_DNA"/>
</dbReference>
<gene>
    <name evidence="1" type="ORF">HE1_00966</name>
</gene>
<name>A0A023DYQ3_9PROT</name>
<dbReference type="Proteomes" id="UP000024842">
    <property type="component" value="Unassembled WGS sequence"/>
</dbReference>